<comment type="caution">
    <text evidence="3">The sequence shown here is derived from an EMBL/GenBank/DDBJ whole genome shotgun (WGS) entry which is preliminary data.</text>
</comment>
<dbReference type="Pfam" id="PF11250">
    <property type="entry name" value="FAF"/>
    <property type="match status" value="1"/>
</dbReference>
<dbReference type="InterPro" id="IPR001623">
    <property type="entry name" value="DnaJ_domain"/>
</dbReference>
<dbReference type="PRINTS" id="PR00625">
    <property type="entry name" value="JDOMAIN"/>
</dbReference>
<dbReference type="InterPro" id="IPR046431">
    <property type="entry name" value="FAF_dom"/>
</dbReference>
<dbReference type="Proteomes" id="UP000823674">
    <property type="component" value="Chromosome A02"/>
</dbReference>
<dbReference type="EMBL" id="JADBGQ010000002">
    <property type="protein sequence ID" value="KAG5408851.1"/>
    <property type="molecule type" value="Genomic_DNA"/>
</dbReference>
<reference evidence="3 4" key="1">
    <citation type="submission" date="2021-03" db="EMBL/GenBank/DDBJ databases">
        <authorList>
            <person name="King G.J."/>
            <person name="Bancroft I."/>
            <person name="Baten A."/>
            <person name="Bloomfield J."/>
            <person name="Borpatragohain P."/>
            <person name="He Z."/>
            <person name="Irish N."/>
            <person name="Irwin J."/>
            <person name="Liu K."/>
            <person name="Mauleon R.P."/>
            <person name="Moore J."/>
            <person name="Morris R."/>
            <person name="Ostergaard L."/>
            <person name="Wang B."/>
            <person name="Wells R."/>
        </authorList>
    </citation>
    <scope>NUCLEOTIDE SEQUENCE [LARGE SCALE GENOMIC DNA]</scope>
    <source>
        <strain evidence="3">R-o-18</strain>
        <tissue evidence="3">Leaf</tissue>
    </source>
</reference>
<evidence type="ECO:0000313" key="4">
    <source>
        <dbReference type="Proteomes" id="UP000823674"/>
    </source>
</evidence>
<evidence type="ECO:0000313" key="3">
    <source>
        <dbReference type="EMBL" id="KAG5408851.1"/>
    </source>
</evidence>
<gene>
    <name evidence="3" type="primary">A02p010800.1_BraROA</name>
    <name evidence="3" type="ORF">IGI04_005170</name>
</gene>
<feature type="region of interest" description="Disordered" evidence="1">
    <location>
        <begin position="53"/>
        <end position="73"/>
    </location>
</feature>
<sequence length="701" mass="79291">MACGLSKSLGFSSSLKKQQEGIVTILGGISSNTSSAPSLRRTFSADLSSKNWLSRNESSPMKKLHASSVADEEEGSRSGFDIWAQVQEVKNQTKEEIEPDQTDVWSSILSDKKKAESSNDAVPPPYVHPLVKRASSLSEKSLEICTESLGSETGCEGFASYADAEIEKEEADLVLNVTVTKEEEETEAEAEEEAITVPNHSPCMELPRGSFPPPIRSLSSQSGSALHMKTRRDNGRLVLEAVSMPSHNNFSAKRQDGRLLLTFAEISDEPDCEIDIVSDEEDETDELQWSDEEEEVEEEEEEVEDEFAYKPSELMYKLAPKPIGPITVHRLAHKPIGVPKTNSRWDELETKTDLSTPVVHSLPPRPRVAQLARSMKPPSTVDDTVGAACFNTCDYSWKLNNTETLGRNTKTQNYINKSIGVGNDGWNTSPFGFFLCLLYSVEKGKGGIIIKKPKVMGDVKVDDDAILKSFLAEVGEVERDNEVVRILSCFKLNPFEHLNLSFDSSTDDVKRQYRKISLMVHPDKCKHPQAQDAFGALAKAQQLLLNDQERDYILTQVHAAKEELKMKRKKQLKKNTASKIKSLVDEGKHEQIYEQSEEFQKELKLKVREILTDQEWRRRKMAMRISEEEGRLKKDEEEQKEIRKKKREHEEQWEGTRENRVSSWRDFMKAGKKAKKGETRPPKLKTEDPNKSYVQRPVKKG</sequence>
<feature type="region of interest" description="Disordered" evidence="1">
    <location>
        <begin position="627"/>
        <end position="701"/>
    </location>
</feature>
<dbReference type="CDD" id="cd06257">
    <property type="entry name" value="DnaJ"/>
    <property type="match status" value="1"/>
</dbReference>
<feature type="compositionally biased region" description="Basic and acidic residues" evidence="1">
    <location>
        <begin position="648"/>
        <end position="660"/>
    </location>
</feature>
<dbReference type="Pfam" id="PF00226">
    <property type="entry name" value="DnaJ"/>
    <property type="match status" value="1"/>
</dbReference>
<dbReference type="Gene3D" id="1.10.287.110">
    <property type="entry name" value="DnaJ domain"/>
    <property type="match status" value="1"/>
</dbReference>
<keyword evidence="4" id="KW-1185">Reference proteome</keyword>
<accession>A0ABQ7NEZ7</accession>
<dbReference type="PROSITE" id="PS50076">
    <property type="entry name" value="DNAJ_2"/>
    <property type="match status" value="1"/>
</dbReference>
<dbReference type="PANTHER" id="PTHR46620">
    <property type="entry name" value="J DOMAIN-CONTAINING PROTEIN SPF31"/>
    <property type="match status" value="1"/>
</dbReference>
<feature type="domain" description="J" evidence="2">
    <location>
        <begin position="493"/>
        <end position="549"/>
    </location>
</feature>
<evidence type="ECO:0000256" key="1">
    <source>
        <dbReference type="SAM" id="MobiDB-lite"/>
    </source>
</evidence>
<name>A0ABQ7NEZ7_BRACM</name>
<dbReference type="SMART" id="SM00271">
    <property type="entry name" value="DnaJ"/>
    <property type="match status" value="1"/>
</dbReference>
<feature type="compositionally biased region" description="Basic and acidic residues" evidence="1">
    <location>
        <begin position="627"/>
        <end position="641"/>
    </location>
</feature>
<evidence type="ECO:0000259" key="2">
    <source>
        <dbReference type="PROSITE" id="PS50076"/>
    </source>
</evidence>
<feature type="region of interest" description="Disordered" evidence="1">
    <location>
        <begin position="279"/>
        <end position="305"/>
    </location>
</feature>
<dbReference type="InterPro" id="IPR036869">
    <property type="entry name" value="J_dom_sf"/>
</dbReference>
<protein>
    <recommendedName>
        <fullName evidence="2">J domain-containing protein</fullName>
    </recommendedName>
</protein>
<dbReference type="PANTHER" id="PTHR46620:SF1">
    <property type="entry name" value="J DOMAIN-CONTAINING PROTEIN SPF31"/>
    <property type="match status" value="1"/>
</dbReference>
<feature type="compositionally biased region" description="Basic and acidic residues" evidence="1">
    <location>
        <begin position="676"/>
        <end position="690"/>
    </location>
</feature>
<proteinExistence type="predicted"/>
<organism evidence="3 4">
    <name type="scientific">Brassica rapa subsp. trilocularis</name>
    <dbReference type="NCBI Taxonomy" id="1813537"/>
    <lineage>
        <taxon>Eukaryota</taxon>
        <taxon>Viridiplantae</taxon>
        <taxon>Streptophyta</taxon>
        <taxon>Embryophyta</taxon>
        <taxon>Tracheophyta</taxon>
        <taxon>Spermatophyta</taxon>
        <taxon>Magnoliopsida</taxon>
        <taxon>eudicotyledons</taxon>
        <taxon>Gunneridae</taxon>
        <taxon>Pentapetalae</taxon>
        <taxon>rosids</taxon>
        <taxon>malvids</taxon>
        <taxon>Brassicales</taxon>
        <taxon>Brassicaceae</taxon>
        <taxon>Brassiceae</taxon>
        <taxon>Brassica</taxon>
    </lineage>
</organism>
<dbReference type="SUPFAM" id="SSF46565">
    <property type="entry name" value="Chaperone J-domain"/>
    <property type="match status" value="1"/>
</dbReference>